<keyword evidence="2" id="KW-1185">Reference proteome</keyword>
<reference evidence="2" key="1">
    <citation type="journal article" date="2019" name="Int. J. Syst. Evol. Microbiol.">
        <title>The Global Catalogue of Microorganisms (GCM) 10K type strain sequencing project: providing services to taxonomists for standard genome sequencing and annotation.</title>
        <authorList>
            <consortium name="The Broad Institute Genomics Platform"/>
            <consortium name="The Broad Institute Genome Sequencing Center for Infectious Disease"/>
            <person name="Wu L."/>
            <person name="Ma J."/>
        </authorList>
    </citation>
    <scope>NUCLEOTIDE SEQUENCE [LARGE SCALE GENOMIC DNA]</scope>
    <source>
        <strain evidence="2">KCTC 22280</strain>
    </source>
</reference>
<sequence>MDRDSFENLDQFLQCPDNLDVHVNVEPIDLSPVEADGSSVLVIGQPQSSVLEIQLVKLLTIDFPGLNIFLKPHPLYGDSSYKEIFSLVTLVEKDFFPEVDVAVCYESTLGTEYEQCGIPVVWWGDRKPMDISSQLRAMLNAN</sequence>
<gene>
    <name evidence="1" type="ORF">GCM10007071_24940</name>
</gene>
<proteinExistence type="predicted"/>
<dbReference type="EMBL" id="BMXV01000005">
    <property type="protein sequence ID" value="GGY76461.1"/>
    <property type="molecule type" value="Genomic_DNA"/>
</dbReference>
<name>A0ABQ3B2N3_9GAMM</name>
<dbReference type="Proteomes" id="UP000601597">
    <property type="component" value="Unassembled WGS sequence"/>
</dbReference>
<organism evidence="1 2">
    <name type="scientific">Marinobacter zhanjiangensis</name>
    <dbReference type="NCBI Taxonomy" id="578215"/>
    <lineage>
        <taxon>Bacteria</taxon>
        <taxon>Pseudomonadati</taxon>
        <taxon>Pseudomonadota</taxon>
        <taxon>Gammaproteobacteria</taxon>
        <taxon>Pseudomonadales</taxon>
        <taxon>Marinobacteraceae</taxon>
        <taxon>Marinobacter</taxon>
    </lineage>
</organism>
<accession>A0ABQ3B2N3</accession>
<evidence type="ECO:0008006" key="3">
    <source>
        <dbReference type="Google" id="ProtNLM"/>
    </source>
</evidence>
<comment type="caution">
    <text evidence="1">The sequence shown here is derived from an EMBL/GenBank/DDBJ whole genome shotgun (WGS) entry which is preliminary data.</text>
</comment>
<evidence type="ECO:0000313" key="2">
    <source>
        <dbReference type="Proteomes" id="UP000601597"/>
    </source>
</evidence>
<evidence type="ECO:0000313" key="1">
    <source>
        <dbReference type="EMBL" id="GGY76461.1"/>
    </source>
</evidence>
<protein>
    <recommendedName>
        <fullName evidence="3">CDP-Glycerol:Poly(Glycerophosphate) glycerophosphotransferase</fullName>
    </recommendedName>
</protein>